<dbReference type="RefSeq" id="WP_190266357.1">
    <property type="nucleotide sequence ID" value="NZ_BAABAD010000003.1"/>
</dbReference>
<organism evidence="3 4">
    <name type="scientific">Gordonia hankookensis</name>
    <dbReference type="NCBI Taxonomy" id="589403"/>
    <lineage>
        <taxon>Bacteria</taxon>
        <taxon>Bacillati</taxon>
        <taxon>Actinomycetota</taxon>
        <taxon>Actinomycetes</taxon>
        <taxon>Mycobacteriales</taxon>
        <taxon>Gordoniaceae</taxon>
        <taxon>Gordonia</taxon>
    </lineage>
</organism>
<feature type="compositionally biased region" description="Polar residues" evidence="1">
    <location>
        <begin position="1"/>
        <end position="24"/>
    </location>
</feature>
<comment type="caution">
    <text evidence="3">The sequence shown here is derived from an EMBL/GenBank/DDBJ whole genome shotgun (WGS) entry which is preliminary data.</text>
</comment>
<gene>
    <name evidence="3" type="ORF">IDF66_06635</name>
</gene>
<dbReference type="EMBL" id="JACWMS010000001">
    <property type="protein sequence ID" value="MBD1319255.1"/>
    <property type="molecule type" value="Genomic_DNA"/>
</dbReference>
<reference evidence="3 4" key="1">
    <citation type="submission" date="2020-09" db="EMBL/GenBank/DDBJ databases">
        <title>Novel species in genus Gordonia.</title>
        <authorList>
            <person name="Zhang G."/>
        </authorList>
    </citation>
    <scope>NUCLEOTIDE SEQUENCE [LARGE SCALE GENOMIC DNA]</scope>
    <source>
        <strain evidence="3 4">ON-33</strain>
    </source>
</reference>
<feature type="compositionally biased region" description="Pro residues" evidence="1">
    <location>
        <begin position="27"/>
        <end position="36"/>
    </location>
</feature>
<keyword evidence="2" id="KW-0812">Transmembrane</keyword>
<keyword evidence="2" id="KW-1133">Transmembrane helix</keyword>
<evidence type="ECO:0000256" key="1">
    <source>
        <dbReference type="SAM" id="MobiDB-lite"/>
    </source>
</evidence>
<evidence type="ECO:0000256" key="2">
    <source>
        <dbReference type="SAM" id="Phobius"/>
    </source>
</evidence>
<evidence type="ECO:0000313" key="3">
    <source>
        <dbReference type="EMBL" id="MBD1319255.1"/>
    </source>
</evidence>
<accession>A0ABR7W8X0</accession>
<protein>
    <submittedName>
        <fullName evidence="3">Uncharacterized protein</fullName>
    </submittedName>
</protein>
<evidence type="ECO:0000313" key="4">
    <source>
        <dbReference type="Proteomes" id="UP000602395"/>
    </source>
</evidence>
<dbReference type="Proteomes" id="UP000602395">
    <property type="component" value="Unassembled WGS sequence"/>
</dbReference>
<feature type="region of interest" description="Disordered" evidence="1">
    <location>
        <begin position="1"/>
        <end position="70"/>
    </location>
</feature>
<keyword evidence="4" id="KW-1185">Reference proteome</keyword>
<name>A0ABR7W8X0_9ACTN</name>
<feature type="transmembrane region" description="Helical" evidence="2">
    <location>
        <begin position="78"/>
        <end position="97"/>
    </location>
</feature>
<sequence>MTGNGPTTRLPNRNTSAQRDTWVQHNAPPPRNPHAPHPLDEPPQAYFEPATRPLRIERRTARTTPPPRLHRRRIDPTVVVAAIVMIALAVGVVVGLVTL</sequence>
<proteinExistence type="predicted"/>
<keyword evidence="2" id="KW-0472">Membrane</keyword>